<feature type="domain" description="SusD-like N-terminal" evidence="8">
    <location>
        <begin position="91"/>
        <end position="223"/>
    </location>
</feature>
<dbReference type="InterPro" id="IPR033985">
    <property type="entry name" value="SusD-like_N"/>
</dbReference>
<dbReference type="Pfam" id="PF14322">
    <property type="entry name" value="SusD-like_3"/>
    <property type="match status" value="1"/>
</dbReference>
<keyword evidence="3 6" id="KW-0732">Signal</keyword>
<sequence length="546" mass="62640">MKKTIIYIGLAVSVSLFAACSDLLDTNPKDFLSIESYYKTEDDVINSLGAIYSVLGSQNTYGRYLVIDGAMDDLCYWNQSEADIINRLCSWNYTPAQPHLANLWNSLYEGIERSNVLLENIGKVDGLEETARNKYIGETRFLRAYYHYLLADNWGAVPLKMVSSKKVSEVNIAPTSQKEIFQTVVEEIEDILEKDMLNPADSYNHVSRVSTTVAQGILARIYLKMAGYPLYMGEDMYEKALYWAQQVELSHLHMLNRDYDQIFINHSQDIQDVQYRESMWEANFVGNSTTDPGKSDKYSWIGVTNGIICYSDKDDLGYSYGYIRTRLKLWDLFDDTDKRKMRSIAPYKFNTTDVNKYDEKTTSFTSIAERCAAKWRREEESVKPKTKNYSTTNFPILRYSDVLLMIAEAENELHGATDVALAALNQVRERAGVKCYTTGTTDDTKITVTGADELRQIIRDERARELCFEGIRKHDLIRWGIYVQEMQKAAAEPYETGNVGNGRTSDANQRTKMAAIASKMTEKYLLFPIPQSELNLNNKMKQNKYW</sequence>
<dbReference type="SUPFAM" id="SSF48452">
    <property type="entry name" value="TPR-like"/>
    <property type="match status" value="1"/>
</dbReference>
<dbReference type="EMBL" id="AP023322">
    <property type="protein sequence ID" value="BCI63001.1"/>
    <property type="molecule type" value="Genomic_DNA"/>
</dbReference>
<dbReference type="GO" id="GO:0009279">
    <property type="term" value="C:cell outer membrane"/>
    <property type="evidence" value="ECO:0007669"/>
    <property type="project" value="UniProtKB-SubCell"/>
</dbReference>
<evidence type="ECO:0000256" key="4">
    <source>
        <dbReference type="ARBA" id="ARBA00023136"/>
    </source>
</evidence>
<name>A0A7G1HWR1_9BACT</name>
<comment type="similarity">
    <text evidence="2">Belongs to the SusD family.</text>
</comment>
<dbReference type="InterPro" id="IPR012944">
    <property type="entry name" value="SusD_RagB_dom"/>
</dbReference>
<dbReference type="PROSITE" id="PS51257">
    <property type="entry name" value="PROKAR_LIPOPROTEIN"/>
    <property type="match status" value="1"/>
</dbReference>
<proteinExistence type="inferred from homology"/>
<feature type="signal peptide" evidence="6">
    <location>
        <begin position="1"/>
        <end position="18"/>
    </location>
</feature>
<keyword evidence="10" id="KW-1185">Reference proteome</keyword>
<evidence type="ECO:0000313" key="10">
    <source>
        <dbReference type="Proteomes" id="UP000594042"/>
    </source>
</evidence>
<dbReference type="KEGG" id="copr:Cop2CBH44_13540"/>
<evidence type="ECO:0000256" key="1">
    <source>
        <dbReference type="ARBA" id="ARBA00004442"/>
    </source>
</evidence>
<dbReference type="Proteomes" id="UP000594042">
    <property type="component" value="Chromosome"/>
</dbReference>
<feature type="domain" description="RagB/SusD" evidence="7">
    <location>
        <begin position="372"/>
        <end position="546"/>
    </location>
</feature>
<evidence type="ECO:0000256" key="2">
    <source>
        <dbReference type="ARBA" id="ARBA00006275"/>
    </source>
</evidence>
<dbReference type="Gene3D" id="1.25.40.390">
    <property type="match status" value="1"/>
</dbReference>
<evidence type="ECO:0000256" key="6">
    <source>
        <dbReference type="SAM" id="SignalP"/>
    </source>
</evidence>
<feature type="chain" id="PRO_5028819478" evidence="6">
    <location>
        <begin position="19"/>
        <end position="546"/>
    </location>
</feature>
<evidence type="ECO:0000256" key="5">
    <source>
        <dbReference type="ARBA" id="ARBA00023237"/>
    </source>
</evidence>
<dbReference type="Pfam" id="PF07980">
    <property type="entry name" value="SusD_RagB"/>
    <property type="match status" value="1"/>
</dbReference>
<accession>A0A7G1HWR1</accession>
<organism evidence="9 10">
    <name type="scientific">Coprobacter secundus subsp. similis</name>
    <dbReference type="NCBI Taxonomy" id="2751153"/>
    <lineage>
        <taxon>Bacteria</taxon>
        <taxon>Pseudomonadati</taxon>
        <taxon>Bacteroidota</taxon>
        <taxon>Bacteroidia</taxon>
        <taxon>Bacteroidales</taxon>
        <taxon>Barnesiellaceae</taxon>
        <taxon>Coprobacter</taxon>
    </lineage>
</organism>
<dbReference type="InterPro" id="IPR011990">
    <property type="entry name" value="TPR-like_helical_dom_sf"/>
</dbReference>
<evidence type="ECO:0000313" key="9">
    <source>
        <dbReference type="EMBL" id="BCI63001.1"/>
    </source>
</evidence>
<comment type="subcellular location">
    <subcellularLocation>
        <location evidence="1">Cell outer membrane</location>
    </subcellularLocation>
</comment>
<protein>
    <submittedName>
        <fullName evidence="9">Starch-binding protein</fullName>
    </submittedName>
</protein>
<keyword evidence="4" id="KW-0472">Membrane</keyword>
<evidence type="ECO:0000259" key="7">
    <source>
        <dbReference type="Pfam" id="PF07980"/>
    </source>
</evidence>
<keyword evidence="5" id="KW-0998">Cell outer membrane</keyword>
<gene>
    <name evidence="9" type="ORF">Cop2CBH44_13540</name>
</gene>
<reference evidence="10" key="1">
    <citation type="submission" date="2020-07" db="EMBL/GenBank/DDBJ databases">
        <title>Complete genome sequencing of Coprobacter sp. strain 2CBH44.</title>
        <authorList>
            <person name="Sakamoto M."/>
            <person name="Murakami T."/>
            <person name="Mori H."/>
        </authorList>
    </citation>
    <scope>NUCLEOTIDE SEQUENCE [LARGE SCALE GENOMIC DNA]</scope>
    <source>
        <strain evidence="10">2CBH44</strain>
    </source>
</reference>
<dbReference type="RefSeq" id="WP_021931381.1">
    <property type="nucleotide sequence ID" value="NZ_AP023322.1"/>
</dbReference>
<dbReference type="AlphaFoldDB" id="A0A7G1HWR1"/>
<evidence type="ECO:0000259" key="8">
    <source>
        <dbReference type="Pfam" id="PF14322"/>
    </source>
</evidence>
<evidence type="ECO:0000256" key="3">
    <source>
        <dbReference type="ARBA" id="ARBA00022729"/>
    </source>
</evidence>